<accession>A0ABV4QFH4</accession>
<gene>
    <name evidence="3" type="ORF">SM611_19605</name>
</gene>
<sequence length="193" mass="20834">MTAEPPRDEIRNPRHGFRVPWLALAGVAATIVAASTLVVGIGDTLSTRESAGRLLPLEAASPSPTASPPPSGTPDPAITPDPWSPAAEPSFTETPDKPDPPPDPPPERRIRDALFRLRSSVYLGVAAGDVRDDVGLDLTNVIENILDRPWSPLDRRRADIASLQQKISTRTREGGISDRRAETFRRILDGAEV</sequence>
<evidence type="ECO:0000313" key="3">
    <source>
        <dbReference type="EMBL" id="MFA1541135.1"/>
    </source>
</evidence>
<evidence type="ECO:0000313" key="4">
    <source>
        <dbReference type="Proteomes" id="UP001569963"/>
    </source>
</evidence>
<dbReference type="RefSeq" id="WP_371951241.1">
    <property type="nucleotide sequence ID" value="NZ_JAXCEI010000008.1"/>
</dbReference>
<proteinExistence type="predicted"/>
<comment type="caution">
    <text evidence="3">The sequence shown here is derived from an EMBL/GenBank/DDBJ whole genome shotgun (WGS) entry which is preliminary data.</text>
</comment>
<dbReference type="Proteomes" id="UP001569963">
    <property type="component" value="Unassembled WGS sequence"/>
</dbReference>
<feature type="compositionally biased region" description="Pro residues" evidence="1">
    <location>
        <begin position="65"/>
        <end position="83"/>
    </location>
</feature>
<organism evidence="3 4">
    <name type="scientific">Actinomadura monticuli</name>
    <dbReference type="NCBI Taxonomy" id="3097367"/>
    <lineage>
        <taxon>Bacteria</taxon>
        <taxon>Bacillati</taxon>
        <taxon>Actinomycetota</taxon>
        <taxon>Actinomycetes</taxon>
        <taxon>Streptosporangiales</taxon>
        <taxon>Thermomonosporaceae</taxon>
        <taxon>Actinomadura</taxon>
    </lineage>
</organism>
<feature type="transmembrane region" description="Helical" evidence="2">
    <location>
        <begin position="21"/>
        <end position="41"/>
    </location>
</feature>
<evidence type="ECO:0000256" key="2">
    <source>
        <dbReference type="SAM" id="Phobius"/>
    </source>
</evidence>
<feature type="region of interest" description="Disordered" evidence="1">
    <location>
        <begin position="57"/>
        <end position="109"/>
    </location>
</feature>
<keyword evidence="4" id="KW-1185">Reference proteome</keyword>
<keyword evidence="2" id="KW-0472">Membrane</keyword>
<name>A0ABV4QFH4_9ACTN</name>
<dbReference type="EMBL" id="JAXCEI010000008">
    <property type="protein sequence ID" value="MFA1541135.1"/>
    <property type="molecule type" value="Genomic_DNA"/>
</dbReference>
<reference evidence="3 4" key="1">
    <citation type="submission" date="2023-11" db="EMBL/GenBank/DDBJ databases">
        <title>Actinomadura monticuli sp. nov., isolated from volcanic ash.</title>
        <authorList>
            <person name="Lee S.D."/>
            <person name="Yang H."/>
            <person name="Kim I.S."/>
        </authorList>
    </citation>
    <scope>NUCLEOTIDE SEQUENCE [LARGE SCALE GENOMIC DNA]</scope>
    <source>
        <strain evidence="3 4">DLS-62</strain>
    </source>
</reference>
<feature type="compositionally biased region" description="Basic and acidic residues" evidence="1">
    <location>
        <begin position="94"/>
        <end position="109"/>
    </location>
</feature>
<keyword evidence="2" id="KW-0812">Transmembrane</keyword>
<evidence type="ECO:0000256" key="1">
    <source>
        <dbReference type="SAM" id="MobiDB-lite"/>
    </source>
</evidence>
<keyword evidence="2" id="KW-1133">Transmembrane helix</keyword>
<protein>
    <submittedName>
        <fullName evidence="3">Uncharacterized protein</fullName>
    </submittedName>
</protein>